<dbReference type="Gene3D" id="3.60.10.10">
    <property type="entry name" value="Endonuclease/exonuclease/phosphatase"/>
    <property type="match status" value="1"/>
</dbReference>
<proteinExistence type="predicted"/>
<evidence type="ECO:0000259" key="1">
    <source>
        <dbReference type="Pfam" id="PF03372"/>
    </source>
</evidence>
<dbReference type="RefSeq" id="WP_378571729.1">
    <property type="nucleotide sequence ID" value="NZ_JBHSFQ010000003.1"/>
</dbReference>
<dbReference type="InterPro" id="IPR005135">
    <property type="entry name" value="Endo/exonuclease/phosphatase"/>
</dbReference>
<dbReference type="GO" id="GO:0004519">
    <property type="term" value="F:endonuclease activity"/>
    <property type="evidence" value="ECO:0007669"/>
    <property type="project" value="UniProtKB-KW"/>
</dbReference>
<dbReference type="Pfam" id="PF03372">
    <property type="entry name" value="Exo_endo_phos"/>
    <property type="match status" value="1"/>
</dbReference>
<keyword evidence="2" id="KW-0378">Hydrolase</keyword>
<dbReference type="InterPro" id="IPR036691">
    <property type="entry name" value="Endo/exonu/phosph_ase_sf"/>
</dbReference>
<protein>
    <submittedName>
        <fullName evidence="2">Endonuclease/exonuclease/phosphatase family protein</fullName>
    </submittedName>
</protein>
<accession>A0ABV9DRU4</accession>
<sequence>MIDLAKPLPYGFTRAAPAAAGGTVYSRHPLVPVGDPGAEAGSLHTPQALVEIPGAVPVEVTSVHPLPPLDPANTRPWHDALRALPAADPDGPARILAGDFNATLDHAALRDVLARGYTDAAAALGEGLRGTWPVGPLPKITLDHVLVDARIGVGGVDTHEPAGGDHRAVSAELTLPAA</sequence>
<keyword evidence="3" id="KW-1185">Reference proteome</keyword>
<name>A0ABV9DRU4_9ACTN</name>
<gene>
    <name evidence="2" type="ORF">ACFO4E_04475</name>
</gene>
<feature type="domain" description="Endonuclease/exonuclease/phosphatase" evidence="1">
    <location>
        <begin position="14"/>
        <end position="166"/>
    </location>
</feature>
<dbReference type="Proteomes" id="UP001595923">
    <property type="component" value="Unassembled WGS sequence"/>
</dbReference>
<keyword evidence="2" id="KW-0540">Nuclease</keyword>
<evidence type="ECO:0000313" key="2">
    <source>
        <dbReference type="EMBL" id="MFC4561108.1"/>
    </source>
</evidence>
<reference evidence="3" key="1">
    <citation type="journal article" date="2019" name="Int. J. Syst. Evol. Microbiol.">
        <title>The Global Catalogue of Microorganisms (GCM) 10K type strain sequencing project: providing services to taxonomists for standard genome sequencing and annotation.</title>
        <authorList>
            <consortium name="The Broad Institute Genomics Platform"/>
            <consortium name="The Broad Institute Genome Sequencing Center for Infectious Disease"/>
            <person name="Wu L."/>
            <person name="Ma J."/>
        </authorList>
    </citation>
    <scope>NUCLEOTIDE SEQUENCE [LARGE SCALE GENOMIC DNA]</scope>
    <source>
        <strain evidence="3">XZYJ18</strain>
    </source>
</reference>
<comment type="caution">
    <text evidence="2">The sequence shown here is derived from an EMBL/GenBank/DDBJ whole genome shotgun (WGS) entry which is preliminary data.</text>
</comment>
<organism evidence="2 3">
    <name type="scientific">Nocardiopsis mangrovi</name>
    <dbReference type="NCBI Taxonomy" id="1179818"/>
    <lineage>
        <taxon>Bacteria</taxon>
        <taxon>Bacillati</taxon>
        <taxon>Actinomycetota</taxon>
        <taxon>Actinomycetes</taxon>
        <taxon>Streptosporangiales</taxon>
        <taxon>Nocardiopsidaceae</taxon>
        <taxon>Nocardiopsis</taxon>
    </lineage>
</organism>
<keyword evidence="2" id="KW-0255">Endonuclease</keyword>
<dbReference type="SUPFAM" id="SSF56219">
    <property type="entry name" value="DNase I-like"/>
    <property type="match status" value="1"/>
</dbReference>
<dbReference type="EMBL" id="JBHSFQ010000003">
    <property type="protein sequence ID" value="MFC4561108.1"/>
    <property type="molecule type" value="Genomic_DNA"/>
</dbReference>
<evidence type="ECO:0000313" key="3">
    <source>
        <dbReference type="Proteomes" id="UP001595923"/>
    </source>
</evidence>